<proteinExistence type="predicted"/>
<evidence type="ECO:0000313" key="2">
    <source>
        <dbReference type="EMBL" id="DAF43128.1"/>
    </source>
</evidence>
<protein>
    <submittedName>
        <fullName evidence="2">Uncharacterized protein</fullName>
    </submittedName>
</protein>
<accession>A0A8S5RWU9</accession>
<organism evidence="2">
    <name type="scientific">Siphoviridae sp. ctLeh52</name>
    <dbReference type="NCBI Taxonomy" id="2827849"/>
    <lineage>
        <taxon>Viruses</taxon>
        <taxon>Duplodnaviria</taxon>
        <taxon>Heunggongvirae</taxon>
        <taxon>Uroviricota</taxon>
        <taxon>Caudoviricetes</taxon>
    </lineage>
</organism>
<feature type="region of interest" description="Disordered" evidence="1">
    <location>
        <begin position="20"/>
        <end position="43"/>
    </location>
</feature>
<sequence length="43" mass="4855">MTARAVQDFNVFTDNPRIKTYNGIPQKPGYHKPVKPHEPCDGS</sequence>
<name>A0A8S5RWU9_9CAUD</name>
<dbReference type="EMBL" id="BK032499">
    <property type="protein sequence ID" value="DAF43128.1"/>
    <property type="molecule type" value="Genomic_DNA"/>
</dbReference>
<reference evidence="2" key="1">
    <citation type="journal article" date="2021" name="Proc. Natl. Acad. Sci. U.S.A.">
        <title>A Catalog of Tens of Thousands of Viruses from Human Metagenomes Reveals Hidden Associations with Chronic Diseases.</title>
        <authorList>
            <person name="Tisza M.J."/>
            <person name="Buck C.B."/>
        </authorList>
    </citation>
    <scope>NUCLEOTIDE SEQUENCE</scope>
    <source>
        <strain evidence="2">CtLeh52</strain>
    </source>
</reference>
<evidence type="ECO:0000256" key="1">
    <source>
        <dbReference type="SAM" id="MobiDB-lite"/>
    </source>
</evidence>